<dbReference type="RefSeq" id="WP_377169702.1">
    <property type="nucleotide sequence ID" value="NZ_JBHSMQ010000007.1"/>
</dbReference>
<organism evidence="6 7">
    <name type="scientific">Prosthecobacter fluviatilis</name>
    <dbReference type="NCBI Taxonomy" id="445931"/>
    <lineage>
        <taxon>Bacteria</taxon>
        <taxon>Pseudomonadati</taxon>
        <taxon>Verrucomicrobiota</taxon>
        <taxon>Verrucomicrobiia</taxon>
        <taxon>Verrucomicrobiales</taxon>
        <taxon>Verrucomicrobiaceae</taxon>
        <taxon>Prosthecobacter</taxon>
    </lineage>
</organism>
<dbReference type="InterPro" id="IPR036188">
    <property type="entry name" value="FAD/NAD-bd_sf"/>
</dbReference>
<accession>A0ABW0KW25</accession>
<comment type="caution">
    <text evidence="6">The sequence shown here is derived from an EMBL/GenBank/DDBJ whole genome shotgun (WGS) entry which is preliminary data.</text>
</comment>
<dbReference type="Gene3D" id="3.50.50.60">
    <property type="entry name" value="FAD/NAD(P)-binding domain"/>
    <property type="match status" value="1"/>
</dbReference>
<evidence type="ECO:0000259" key="5">
    <source>
        <dbReference type="Pfam" id="PF01266"/>
    </source>
</evidence>
<comment type="cofactor">
    <cofactor evidence="1">
        <name>FAD</name>
        <dbReference type="ChEBI" id="CHEBI:57692"/>
    </cofactor>
</comment>
<dbReference type="SUPFAM" id="SSF51905">
    <property type="entry name" value="FAD/NAD(P)-binding domain"/>
    <property type="match status" value="1"/>
</dbReference>
<dbReference type="EMBL" id="JBHSMQ010000007">
    <property type="protein sequence ID" value="MFC5456938.1"/>
    <property type="molecule type" value="Genomic_DNA"/>
</dbReference>
<proteinExistence type="predicted"/>
<dbReference type="InterPro" id="IPR006076">
    <property type="entry name" value="FAD-dep_OxRdtase"/>
</dbReference>
<evidence type="ECO:0000313" key="7">
    <source>
        <dbReference type="Proteomes" id="UP001596052"/>
    </source>
</evidence>
<evidence type="ECO:0000256" key="2">
    <source>
        <dbReference type="ARBA" id="ARBA00022630"/>
    </source>
</evidence>
<dbReference type="EC" id="1.-.-.-" evidence="6"/>
<dbReference type="GO" id="GO:0016491">
    <property type="term" value="F:oxidoreductase activity"/>
    <property type="evidence" value="ECO:0007669"/>
    <property type="project" value="UniProtKB-KW"/>
</dbReference>
<evidence type="ECO:0000256" key="4">
    <source>
        <dbReference type="ARBA" id="ARBA00023002"/>
    </source>
</evidence>
<feature type="domain" description="FAD dependent oxidoreductase" evidence="5">
    <location>
        <begin position="9"/>
        <end position="362"/>
    </location>
</feature>
<dbReference type="InterPro" id="IPR045170">
    <property type="entry name" value="MTOX"/>
</dbReference>
<sequence length="392" mass="43414">MNLSESSTILILGGGCFGLTAALELRARGWQVTLIDQGPLPHPDAASTDISKVVRMDYADDEQHTAMGELSLRRWRDWNARWEEALYHEVGFLVMSRGRMQPGGFEHDSRQFLTARGHELRRTSAEMLRELHPAWNSSLYPDGYLNPVGGWVESGRVIARLAEEARQAGVEIHENIPQPRPLFEDGRCAGITSASGQTWRADAVLVAAGAWTPALLPHLQDVMWATAQTVFHFRPEDPRPFTPPQFPVWGADIGRTGWYGFPANAAGLVKVANHGPGRRVNANEPRSLPAGEEERYRAFLRETFPALATAPLHSTRVCQYCDTFDGAFWIGHDPAHPGLVVAAGDSGHAFKFTPVMGEIIADVVEHRPNPWTQRYAWREKTAVSSDGARAAE</sequence>
<dbReference type="SUPFAM" id="SSF54373">
    <property type="entry name" value="FAD-linked reductases, C-terminal domain"/>
    <property type="match status" value="1"/>
</dbReference>
<dbReference type="Proteomes" id="UP001596052">
    <property type="component" value="Unassembled WGS sequence"/>
</dbReference>
<dbReference type="PANTHER" id="PTHR10961:SF46">
    <property type="entry name" value="PEROXISOMAL SARCOSINE OXIDASE"/>
    <property type="match status" value="1"/>
</dbReference>
<protein>
    <submittedName>
        <fullName evidence="6">NAD(P)/FAD-dependent oxidoreductase</fullName>
        <ecNumber evidence="6">1.-.-.-</ecNumber>
    </submittedName>
</protein>
<evidence type="ECO:0000256" key="3">
    <source>
        <dbReference type="ARBA" id="ARBA00022827"/>
    </source>
</evidence>
<keyword evidence="7" id="KW-1185">Reference proteome</keyword>
<evidence type="ECO:0000256" key="1">
    <source>
        <dbReference type="ARBA" id="ARBA00001974"/>
    </source>
</evidence>
<dbReference type="Pfam" id="PF01266">
    <property type="entry name" value="DAO"/>
    <property type="match status" value="1"/>
</dbReference>
<reference evidence="7" key="1">
    <citation type="journal article" date="2019" name="Int. J. Syst. Evol. Microbiol.">
        <title>The Global Catalogue of Microorganisms (GCM) 10K type strain sequencing project: providing services to taxonomists for standard genome sequencing and annotation.</title>
        <authorList>
            <consortium name="The Broad Institute Genomics Platform"/>
            <consortium name="The Broad Institute Genome Sequencing Center for Infectious Disease"/>
            <person name="Wu L."/>
            <person name="Ma J."/>
        </authorList>
    </citation>
    <scope>NUCLEOTIDE SEQUENCE [LARGE SCALE GENOMIC DNA]</scope>
    <source>
        <strain evidence="7">CGMCC 4.1469</strain>
    </source>
</reference>
<keyword evidence="4 6" id="KW-0560">Oxidoreductase</keyword>
<evidence type="ECO:0000313" key="6">
    <source>
        <dbReference type="EMBL" id="MFC5456938.1"/>
    </source>
</evidence>
<keyword evidence="3" id="KW-0274">FAD</keyword>
<gene>
    <name evidence="6" type="ORF">ACFQDI_18875</name>
</gene>
<dbReference type="Gene3D" id="3.30.9.10">
    <property type="entry name" value="D-Amino Acid Oxidase, subunit A, domain 2"/>
    <property type="match status" value="1"/>
</dbReference>
<name>A0ABW0KW25_9BACT</name>
<keyword evidence="2" id="KW-0285">Flavoprotein</keyword>
<dbReference type="PANTHER" id="PTHR10961">
    <property type="entry name" value="PEROXISOMAL SARCOSINE OXIDASE"/>
    <property type="match status" value="1"/>
</dbReference>